<comment type="similarity">
    <text evidence="9">Belongs to the glycosyltransferase 2 family. Plant cellulose synthase-like C subfamily.</text>
</comment>
<dbReference type="InterPro" id="IPR012337">
    <property type="entry name" value="RNaseH-like_sf"/>
</dbReference>
<feature type="compositionally biased region" description="Acidic residues" evidence="11">
    <location>
        <begin position="717"/>
        <end position="745"/>
    </location>
</feature>
<keyword evidence="6" id="KW-0333">Golgi apparatus</keyword>
<dbReference type="GO" id="GO:0016757">
    <property type="term" value="F:glycosyltransferase activity"/>
    <property type="evidence" value="ECO:0007669"/>
    <property type="project" value="UniProtKB-KW"/>
</dbReference>
<feature type="repeat" description="ANK" evidence="10">
    <location>
        <begin position="839"/>
        <end position="871"/>
    </location>
</feature>
<evidence type="ECO:0000313" key="14">
    <source>
        <dbReference type="EMBL" id="KAG6412825.1"/>
    </source>
</evidence>
<dbReference type="Pfam" id="PF13456">
    <property type="entry name" value="RVT_3"/>
    <property type="match status" value="1"/>
</dbReference>
<feature type="repeat" description="ANK" evidence="10">
    <location>
        <begin position="872"/>
        <end position="904"/>
    </location>
</feature>
<dbReference type="Pfam" id="PF13632">
    <property type="entry name" value="Glyco_trans_2_3"/>
    <property type="match status" value="1"/>
</dbReference>
<evidence type="ECO:0000259" key="13">
    <source>
        <dbReference type="PROSITE" id="PS50879"/>
    </source>
</evidence>
<evidence type="ECO:0000256" key="4">
    <source>
        <dbReference type="ARBA" id="ARBA00022692"/>
    </source>
</evidence>
<evidence type="ECO:0000256" key="9">
    <source>
        <dbReference type="ARBA" id="ARBA00061151"/>
    </source>
</evidence>
<evidence type="ECO:0000256" key="11">
    <source>
        <dbReference type="SAM" id="MobiDB-lite"/>
    </source>
</evidence>
<dbReference type="InterPro" id="IPR002156">
    <property type="entry name" value="RNaseH_domain"/>
</dbReference>
<evidence type="ECO:0000256" key="2">
    <source>
        <dbReference type="ARBA" id="ARBA00022676"/>
    </source>
</evidence>
<evidence type="ECO:0000256" key="8">
    <source>
        <dbReference type="ARBA" id="ARBA00023316"/>
    </source>
</evidence>
<sequence length="1479" mass="166877">MAPSSVVVTLDRPDNISLIKMNEQNPESARFHEKQKAASPKQFTWVILLKLQRLLACIPWAATSTWAALRSIKKRVASSDPEDPRYRGRLYMFIKAFLALSLIALVVETFAYFKNWDLSLVNVYHPWEVESLVQWCYMSWMISRTDYLAPFIAALSRFCVVLFMIQSLDRLVQCLGWFWIKFMKLRPVLERDDCGDVEDDGMSFYPMVLVQIPMCNEKEQSIGAACQLDWPKDRFLVQVLDDSDDELLQHLIRDEVVAWKEKGVNIVYRHRFIRTGYKAGNLKSAMACDYVKDYEFVVIFDADFQPNPDFLQLTLPHFKGRPDLGLVQARWSFVNKDENLLTRLQNINLCFHFEVEQQVNGHFLNFFGFNGTAGVWRIKALEDSGGWLERTTVEDMDIAVRAHLHGWKFIFLNDVRVLCELPESYEAYKKQQHRWHSGPMQLFRLCLPAILTSKISGWKKANLIFLFFLLRKLVLPFYSFTLFCIILPLTMFIPEAELPAWVICYVPIVLSILNILPAPKSFPFLVPYLLFENTMSVTKFNAMISGLFQLGSAYEWVVTKKTGRASESDLISLAERESKNQGEEKIQRRLSESGLEMLEKLNEHRAPVVRKRNRIYRKELALACLLLTAAARSLLSAHGIHFYYLLFQGMSFLVVGLDLIGEQQQWDVAARVALRSSNGRFSDCGAVTCSSKGNNRFPIRLTLMSSKRQARAAAEGLWEDPDNGSDDSEFEDDYEEEEEDKEAEEDYRSDWENNGNDKGVVSNAEALSMKQYEESLVRDVEHMLRPEEIAILEQNKTPNLDILSTEKWKPFHTFALAGQIKFMDGLLENGYDIELVDKGGSTALHLAVIGKREAVISHLLRKGANPEARDQDGVTPLHYAVQVGAMQTVKLLMKYKVDVNVADNEGWTPLHVAMQTRNRYIAKILLVNGADINRRNKDGSTPLDISLCYGKEFKTYDLAKMLKQVAGRVSTINSNTAKFVELRDYSPLVSDFEVQEETTEWGMKRTPFTWWSVLFCSVPKVDDTSVRVFKGYGLSKEADEYLSSHGLKNAIYSIDASEAQNDRFGQLITCPFRDIVGSASFAASPQLKPSKLDDFLQGLPVSSYCSSCIIEFDGASKGNPGPAGAGAVLRSANGGMVFRLREGVGIVTNNVAEYRGAILGLRYALSKGFKYVRMQGDSKLVCMQVQGLWRTKTQNMADLCKVAKELKDQFASFEIRHVERLVPCGVASVDAVRHMECNTEADAQANLALHLKSNPFRLFSAVPILSYMVSICTANGMSYISVTRASCYEPNCVYAMRHAVIATRPAKLVSNVEKHPAFQVSSAGDVENIEIENNDHRHHHHHHKHAKAPAPAPVYTPLHAPAKAPIHHQHHEHAIAPAHAPSHHHHKHAIAPAHAPLPHHEHAPAKSPAHSHKAPASAPIPPPHGCVAQCASYCKPVSPKRPCMRKCTMCCAKCKCVPGSTKCHNWNSVEIHGHLVKCP</sequence>
<dbReference type="Pfam" id="PF12796">
    <property type="entry name" value="Ank_2"/>
    <property type="match status" value="1"/>
</dbReference>
<dbReference type="InterPro" id="IPR036397">
    <property type="entry name" value="RNaseH_sf"/>
</dbReference>
<feature type="repeat" description="ANK" evidence="10">
    <location>
        <begin position="905"/>
        <end position="937"/>
    </location>
</feature>
<feature type="transmembrane region" description="Helical" evidence="12">
    <location>
        <begin position="147"/>
        <end position="165"/>
    </location>
</feature>
<dbReference type="PANTHER" id="PTHR32044">
    <property type="entry name" value="GLUCOMANNAN 4-BETA-MANNOSYLTRANSFERASE 9"/>
    <property type="match status" value="1"/>
</dbReference>
<gene>
    <name evidence="14" type="ORF">SASPL_125517</name>
</gene>
<keyword evidence="4 12" id="KW-0812">Transmembrane</keyword>
<dbReference type="GO" id="GO:0004523">
    <property type="term" value="F:RNA-DNA hybrid ribonuclease activity"/>
    <property type="evidence" value="ECO:0007669"/>
    <property type="project" value="InterPro"/>
</dbReference>
<dbReference type="PROSITE" id="PS50297">
    <property type="entry name" value="ANK_REP_REGION"/>
    <property type="match status" value="3"/>
</dbReference>
<protein>
    <recommendedName>
        <fullName evidence="13">RNase H type-1 domain-containing protein</fullName>
    </recommendedName>
</protein>
<dbReference type="GO" id="GO:0099402">
    <property type="term" value="P:plant organ development"/>
    <property type="evidence" value="ECO:0007669"/>
    <property type="project" value="UniProtKB-ARBA"/>
</dbReference>
<feature type="transmembrane region" description="Helical" evidence="12">
    <location>
        <begin position="90"/>
        <end position="113"/>
    </location>
</feature>
<dbReference type="PRINTS" id="PR01415">
    <property type="entry name" value="ANKYRIN"/>
</dbReference>
<feature type="region of interest" description="Disordered" evidence="11">
    <location>
        <begin position="1336"/>
        <end position="1358"/>
    </location>
</feature>
<dbReference type="CDD" id="cd09279">
    <property type="entry name" value="RNase_HI_like"/>
    <property type="match status" value="1"/>
</dbReference>
<dbReference type="Gene3D" id="3.30.420.10">
    <property type="entry name" value="Ribonuclease H-like superfamily/Ribonuclease H"/>
    <property type="match status" value="1"/>
</dbReference>
<dbReference type="EMBL" id="PNBA02000009">
    <property type="protein sequence ID" value="KAG6412825.1"/>
    <property type="molecule type" value="Genomic_DNA"/>
</dbReference>
<dbReference type="InterPro" id="IPR029044">
    <property type="entry name" value="Nucleotide-diphossugar_trans"/>
</dbReference>
<keyword evidence="2" id="KW-0328">Glycosyltransferase</keyword>
<evidence type="ECO:0000256" key="7">
    <source>
        <dbReference type="ARBA" id="ARBA00023136"/>
    </source>
</evidence>
<dbReference type="PANTHER" id="PTHR32044:SF11">
    <property type="entry name" value="XYLOGLUCAN GLYCOSYLTRANSFERASE 4"/>
    <property type="match status" value="1"/>
</dbReference>
<dbReference type="SUPFAM" id="SSF48403">
    <property type="entry name" value="Ankyrin repeat"/>
    <property type="match status" value="1"/>
</dbReference>
<dbReference type="SUPFAM" id="SSF53098">
    <property type="entry name" value="Ribonuclease H-like"/>
    <property type="match status" value="1"/>
</dbReference>
<evidence type="ECO:0000256" key="12">
    <source>
        <dbReference type="SAM" id="Phobius"/>
    </source>
</evidence>
<feature type="compositionally biased region" description="Basic residues" evidence="11">
    <location>
        <begin position="1336"/>
        <end position="1347"/>
    </location>
</feature>
<dbReference type="GO" id="GO:0003676">
    <property type="term" value="F:nucleic acid binding"/>
    <property type="evidence" value="ECO:0007669"/>
    <property type="project" value="InterPro"/>
</dbReference>
<dbReference type="Gene3D" id="1.25.40.20">
    <property type="entry name" value="Ankyrin repeat-containing domain"/>
    <property type="match status" value="2"/>
</dbReference>
<dbReference type="FunFam" id="3.30.420.10:FF:000076">
    <property type="entry name" value="RBR-type E3 ubiquitin transferase"/>
    <property type="match status" value="1"/>
</dbReference>
<dbReference type="FunFam" id="3.90.550.10:FF:000007">
    <property type="entry name" value="probable xyloglucan glycosyltransferase 5"/>
    <property type="match status" value="1"/>
</dbReference>
<dbReference type="PROSITE" id="PS50879">
    <property type="entry name" value="RNASE_H_1"/>
    <property type="match status" value="1"/>
</dbReference>
<keyword evidence="3" id="KW-0808">Transferase</keyword>
<feature type="domain" description="RNase H type-1" evidence="13">
    <location>
        <begin position="1104"/>
        <end position="1250"/>
    </location>
</feature>
<keyword evidence="10" id="KW-0040">ANK repeat</keyword>
<comment type="caution">
    <text evidence="14">The sequence shown here is derived from an EMBL/GenBank/DDBJ whole genome shotgun (WGS) entry which is preliminary data.</text>
</comment>
<name>A0A8X8XFM4_SALSN</name>
<keyword evidence="8" id="KW-0961">Cell wall biogenesis/degradation</keyword>
<comment type="subcellular location">
    <subcellularLocation>
        <location evidence="1">Golgi apparatus membrane</location>
        <topology evidence="1">Multi-pass membrane protein</topology>
    </subcellularLocation>
</comment>
<dbReference type="SUPFAM" id="SSF53448">
    <property type="entry name" value="Nucleotide-diphospho-sugar transferases"/>
    <property type="match status" value="1"/>
</dbReference>
<feature type="transmembrane region" description="Helical" evidence="12">
    <location>
        <begin position="463"/>
        <end position="492"/>
    </location>
</feature>
<keyword evidence="5 12" id="KW-1133">Transmembrane helix</keyword>
<keyword evidence="7 12" id="KW-0472">Membrane</keyword>
<dbReference type="GO" id="GO:0071555">
    <property type="term" value="P:cell wall organization"/>
    <property type="evidence" value="ECO:0007669"/>
    <property type="project" value="UniProtKB-KW"/>
</dbReference>
<evidence type="ECO:0000313" key="15">
    <source>
        <dbReference type="Proteomes" id="UP000298416"/>
    </source>
</evidence>
<evidence type="ECO:0000256" key="1">
    <source>
        <dbReference type="ARBA" id="ARBA00004653"/>
    </source>
</evidence>
<evidence type="ECO:0000256" key="3">
    <source>
        <dbReference type="ARBA" id="ARBA00022679"/>
    </source>
</evidence>
<reference evidence="14" key="1">
    <citation type="submission" date="2018-01" db="EMBL/GenBank/DDBJ databases">
        <authorList>
            <person name="Mao J.F."/>
        </authorList>
    </citation>
    <scope>NUCLEOTIDE SEQUENCE</scope>
    <source>
        <strain evidence="14">Huo1</strain>
        <tissue evidence="14">Leaf</tissue>
    </source>
</reference>
<dbReference type="GO" id="GO:0048868">
    <property type="term" value="P:pollen tube development"/>
    <property type="evidence" value="ECO:0007669"/>
    <property type="project" value="UniProtKB-ARBA"/>
</dbReference>
<dbReference type="InterPro" id="IPR036770">
    <property type="entry name" value="Ankyrin_rpt-contain_sf"/>
</dbReference>
<feature type="region of interest" description="Disordered" evidence="11">
    <location>
        <begin position="714"/>
        <end position="759"/>
    </location>
</feature>
<dbReference type="PROSITE" id="PS50088">
    <property type="entry name" value="ANK_REPEAT"/>
    <property type="match status" value="3"/>
</dbReference>
<feature type="region of interest" description="Disordered" evidence="11">
    <location>
        <begin position="1397"/>
        <end position="1418"/>
    </location>
</feature>
<evidence type="ECO:0000256" key="10">
    <source>
        <dbReference type="PROSITE-ProRule" id="PRU00023"/>
    </source>
</evidence>
<dbReference type="SMART" id="SM00248">
    <property type="entry name" value="ANK"/>
    <property type="match status" value="5"/>
</dbReference>
<accession>A0A8X8XFM4</accession>
<evidence type="ECO:0000256" key="6">
    <source>
        <dbReference type="ARBA" id="ARBA00023034"/>
    </source>
</evidence>
<proteinExistence type="inferred from homology"/>
<organism evidence="14">
    <name type="scientific">Salvia splendens</name>
    <name type="common">Scarlet sage</name>
    <dbReference type="NCBI Taxonomy" id="180675"/>
    <lineage>
        <taxon>Eukaryota</taxon>
        <taxon>Viridiplantae</taxon>
        <taxon>Streptophyta</taxon>
        <taxon>Embryophyta</taxon>
        <taxon>Tracheophyta</taxon>
        <taxon>Spermatophyta</taxon>
        <taxon>Magnoliopsida</taxon>
        <taxon>eudicotyledons</taxon>
        <taxon>Gunneridae</taxon>
        <taxon>Pentapetalae</taxon>
        <taxon>asterids</taxon>
        <taxon>lamiids</taxon>
        <taxon>Lamiales</taxon>
        <taxon>Lamiaceae</taxon>
        <taxon>Nepetoideae</taxon>
        <taxon>Mentheae</taxon>
        <taxon>Salviinae</taxon>
        <taxon>Salvia</taxon>
        <taxon>Salvia subgen. Calosphace</taxon>
        <taxon>core Calosphace</taxon>
    </lineage>
</organism>
<dbReference type="InterPro" id="IPR002110">
    <property type="entry name" value="Ankyrin_rpt"/>
</dbReference>
<keyword evidence="15" id="KW-1185">Reference proteome</keyword>
<feature type="transmembrane region" description="Helical" evidence="12">
    <location>
        <begin position="620"/>
        <end position="644"/>
    </location>
</feature>
<dbReference type="GO" id="GO:0000139">
    <property type="term" value="C:Golgi membrane"/>
    <property type="evidence" value="ECO:0007669"/>
    <property type="project" value="UniProtKB-SubCell"/>
</dbReference>
<dbReference type="Gene3D" id="3.90.550.10">
    <property type="entry name" value="Spore Coat Polysaccharide Biosynthesis Protein SpsA, Chain A"/>
    <property type="match status" value="1"/>
</dbReference>
<dbReference type="Proteomes" id="UP000298416">
    <property type="component" value="Unassembled WGS sequence"/>
</dbReference>
<evidence type="ECO:0000256" key="5">
    <source>
        <dbReference type="ARBA" id="ARBA00022989"/>
    </source>
</evidence>
<dbReference type="InterPro" id="IPR001173">
    <property type="entry name" value="Glyco_trans_2-like"/>
</dbReference>
<reference evidence="14" key="2">
    <citation type="submission" date="2020-08" db="EMBL/GenBank/DDBJ databases">
        <title>Plant Genome Project.</title>
        <authorList>
            <person name="Zhang R.-G."/>
        </authorList>
    </citation>
    <scope>NUCLEOTIDE SEQUENCE</scope>
    <source>
        <strain evidence="14">Huo1</strain>
        <tissue evidence="14">Leaf</tissue>
    </source>
</reference>